<dbReference type="InterPro" id="IPR019410">
    <property type="entry name" value="Methyltransf_16"/>
</dbReference>
<gene>
    <name evidence="1" type="ORF">Vbra_22913</name>
</gene>
<protein>
    <recommendedName>
        <fullName evidence="3">Methyltransferase small domain-containing protein</fullName>
    </recommendedName>
</protein>
<dbReference type="EMBL" id="CDMY01000269">
    <property type="protein sequence ID" value="CEL98377.1"/>
    <property type="molecule type" value="Genomic_DNA"/>
</dbReference>
<dbReference type="PhylomeDB" id="A0A0G4EMY3"/>
<accession>A0A0G4EMY3</accession>
<dbReference type="VEuPathDB" id="CryptoDB:Vbra_22913"/>
<dbReference type="AlphaFoldDB" id="A0A0G4EMY3"/>
<organism evidence="1 2">
    <name type="scientific">Vitrella brassicaformis (strain CCMP3155)</name>
    <dbReference type="NCBI Taxonomy" id="1169540"/>
    <lineage>
        <taxon>Eukaryota</taxon>
        <taxon>Sar</taxon>
        <taxon>Alveolata</taxon>
        <taxon>Colpodellida</taxon>
        <taxon>Vitrellaceae</taxon>
        <taxon>Vitrella</taxon>
    </lineage>
</organism>
<dbReference type="OrthoDB" id="443981at2759"/>
<dbReference type="OMA" id="ECERLIW"/>
<evidence type="ECO:0000313" key="2">
    <source>
        <dbReference type="Proteomes" id="UP000041254"/>
    </source>
</evidence>
<dbReference type="InParanoid" id="A0A0G4EMY3"/>
<name>A0A0G4EMY3_VITBC</name>
<dbReference type="Proteomes" id="UP000041254">
    <property type="component" value="Unassembled WGS sequence"/>
</dbReference>
<dbReference type="PANTHER" id="PTHR14614">
    <property type="entry name" value="HEPATOCELLULAR CARCINOMA-ASSOCIATED ANTIGEN"/>
    <property type="match status" value="1"/>
</dbReference>
<dbReference type="Gene3D" id="3.40.50.150">
    <property type="entry name" value="Vaccinia Virus protein VP39"/>
    <property type="match status" value="1"/>
</dbReference>
<sequence length="230" mass="24671">MATGGSSDSLQHLFFPQTSLERFTFTNPSLPGGPISLQCLPADEGQVSVIGKVLWPAATALAHFLIEHQYFVRGKRVAELGCGIGLVGIAARRLGAAHVLLTDGDAAVVALARENAINDVVECERLIWGEGVPEQWRDAFDVVLAADVIYGVDGSVCGPLIDTVSRLVKTDGTGRVLVAAHRLRFDVHADVFVGAVRGAGLRQKEHLVLDERGREYQDGRIHLFVLGVGD</sequence>
<reference evidence="1 2" key="1">
    <citation type="submission" date="2014-11" db="EMBL/GenBank/DDBJ databases">
        <authorList>
            <person name="Zhu J."/>
            <person name="Qi W."/>
            <person name="Song R."/>
        </authorList>
    </citation>
    <scope>NUCLEOTIDE SEQUENCE [LARGE SCALE GENOMIC DNA]</scope>
</reference>
<dbReference type="CDD" id="cd02440">
    <property type="entry name" value="AdoMet_MTases"/>
    <property type="match status" value="1"/>
</dbReference>
<keyword evidence="2" id="KW-1185">Reference proteome</keyword>
<dbReference type="SUPFAM" id="SSF53335">
    <property type="entry name" value="S-adenosyl-L-methionine-dependent methyltransferases"/>
    <property type="match status" value="1"/>
</dbReference>
<evidence type="ECO:0000313" key="1">
    <source>
        <dbReference type="EMBL" id="CEL98377.1"/>
    </source>
</evidence>
<dbReference type="InterPro" id="IPR029063">
    <property type="entry name" value="SAM-dependent_MTases_sf"/>
</dbReference>
<dbReference type="PANTHER" id="PTHR14614:SF132">
    <property type="entry name" value="PROTEIN-LYSINE METHYLTRANSFERASE C42C1.13"/>
    <property type="match status" value="1"/>
</dbReference>
<dbReference type="Pfam" id="PF10294">
    <property type="entry name" value="Methyltransf_16"/>
    <property type="match status" value="1"/>
</dbReference>
<dbReference type="STRING" id="1169540.A0A0G4EMY3"/>
<evidence type="ECO:0008006" key="3">
    <source>
        <dbReference type="Google" id="ProtNLM"/>
    </source>
</evidence>
<proteinExistence type="predicted"/>